<dbReference type="AlphaFoldDB" id="A0AAC9ARJ9"/>
<dbReference type="Proteomes" id="UP000075755">
    <property type="component" value="Chromosome"/>
</dbReference>
<evidence type="ECO:0000313" key="2">
    <source>
        <dbReference type="EMBL" id="MBB3706641.1"/>
    </source>
</evidence>
<accession>A0AAC9ARJ9</accession>
<reference evidence="1 3" key="1">
    <citation type="submission" date="2016-03" db="EMBL/GenBank/DDBJ databases">
        <title>Complete genome of Aminobacter aminovorans KCTC 2477.</title>
        <authorList>
            <person name="Kim K.M."/>
        </authorList>
    </citation>
    <scope>NUCLEOTIDE SEQUENCE [LARGE SCALE GENOMIC DNA]</scope>
    <source>
        <strain evidence="1 3">KCTC 2477</strain>
    </source>
</reference>
<dbReference type="KEGG" id="aak:AA2016_3195"/>
<dbReference type="Proteomes" id="UP000577697">
    <property type="component" value="Unassembled WGS sequence"/>
</dbReference>
<reference evidence="2 4" key="2">
    <citation type="submission" date="2020-08" db="EMBL/GenBank/DDBJ databases">
        <title>Genomic Encyclopedia of Type Strains, Phase IV (KMG-IV): sequencing the most valuable type-strain genomes for metagenomic binning, comparative biology and taxonomic classification.</title>
        <authorList>
            <person name="Goeker M."/>
        </authorList>
    </citation>
    <scope>NUCLEOTIDE SEQUENCE [LARGE SCALE GENOMIC DNA]</scope>
    <source>
        <strain evidence="2 4">DSM 10368</strain>
    </source>
</reference>
<organism evidence="1 3">
    <name type="scientific">Aminobacter aminovorans</name>
    <name type="common">Chelatobacter heintzii</name>
    <dbReference type="NCBI Taxonomy" id="83263"/>
    <lineage>
        <taxon>Bacteria</taxon>
        <taxon>Pseudomonadati</taxon>
        <taxon>Pseudomonadota</taxon>
        <taxon>Alphaproteobacteria</taxon>
        <taxon>Hyphomicrobiales</taxon>
        <taxon>Phyllobacteriaceae</taxon>
        <taxon>Aminobacter</taxon>
    </lineage>
</organism>
<gene>
    <name evidence="1" type="ORF">AA2016_3195</name>
    <name evidence="2" type="ORF">FHS67_002967</name>
</gene>
<dbReference type="EMBL" id="CP015005">
    <property type="protein sequence ID" value="AMS42119.1"/>
    <property type="molecule type" value="Genomic_DNA"/>
</dbReference>
<protein>
    <submittedName>
        <fullName evidence="1">Uncharacterized protein</fullName>
    </submittedName>
</protein>
<name>A0AAC9ARJ9_AMIAI</name>
<evidence type="ECO:0000313" key="1">
    <source>
        <dbReference type="EMBL" id="AMS42119.1"/>
    </source>
</evidence>
<dbReference type="EMBL" id="JACICB010000010">
    <property type="protein sequence ID" value="MBB3706641.1"/>
    <property type="molecule type" value="Genomic_DNA"/>
</dbReference>
<evidence type="ECO:0000313" key="4">
    <source>
        <dbReference type="Proteomes" id="UP000577697"/>
    </source>
</evidence>
<keyword evidence="4" id="KW-1185">Reference proteome</keyword>
<evidence type="ECO:0000313" key="3">
    <source>
        <dbReference type="Proteomes" id="UP000075755"/>
    </source>
</evidence>
<sequence length="35" mass="4005">MVAKELCPKQVGDAPIPIELNWLLHQTNKLHEPIQ</sequence>
<proteinExistence type="predicted"/>